<sequence>MTDDHSRDLGDRLRDLVPDPPAAPGRAAAAVERSRRHRRARTTAAVVGAAAAVAVVVGAVAVLPGDEVADPVAPATPQPTRSAGPTEPATDVECPDTTRGGRQLPNLSTSPLPSNPVAVRLCPISRSELNGFPASIDALEDGAEEFVAALQEKPVVEPDAERVCSADLAATYAFAIGYADGTRRIVTEEQFGCRDLEGAGPLRTSGGMTAAFVEALHDQREAQQPPGPAGLAPSCPVTYPAPGTPTYQLGETTAAVLCVRDPDQEGPAPWREVAVPADDLAVLVNDLTDGRYERRFPPTCPSPQLALVGVTAWGDLGTTQQNCGVWALERGVHRSGRAAQAVVDRLVAQAPSSPAPEPTSRMAPDEALNAVVDLVNDGRLDVAGDHTSAPELLDAGGRIDVKTGSWRTVPTPRSVSAPTRLADVELIYRVGDGEYRDAVARMSRLPGQPWYVFGIELGDVVPTGD</sequence>
<evidence type="ECO:0000313" key="3">
    <source>
        <dbReference type="EMBL" id="GAA5140710.1"/>
    </source>
</evidence>
<keyword evidence="2" id="KW-0472">Membrane</keyword>
<feature type="region of interest" description="Disordered" evidence="1">
    <location>
        <begin position="1"/>
        <end position="41"/>
    </location>
</feature>
<proteinExistence type="predicted"/>
<organism evidence="3 4">
    <name type="scientific">Nocardioides marinquilinus</name>
    <dbReference type="NCBI Taxonomy" id="1210400"/>
    <lineage>
        <taxon>Bacteria</taxon>
        <taxon>Bacillati</taxon>
        <taxon>Actinomycetota</taxon>
        <taxon>Actinomycetes</taxon>
        <taxon>Propionibacteriales</taxon>
        <taxon>Nocardioidaceae</taxon>
        <taxon>Nocardioides</taxon>
    </lineage>
</organism>
<keyword evidence="2" id="KW-0812">Transmembrane</keyword>
<dbReference type="EMBL" id="BAABKG010000001">
    <property type="protein sequence ID" value="GAA5140710.1"/>
    <property type="molecule type" value="Genomic_DNA"/>
</dbReference>
<feature type="region of interest" description="Disordered" evidence="1">
    <location>
        <begin position="69"/>
        <end position="112"/>
    </location>
</feature>
<name>A0ABP9P6F9_9ACTN</name>
<evidence type="ECO:0000256" key="2">
    <source>
        <dbReference type="SAM" id="Phobius"/>
    </source>
</evidence>
<keyword evidence="2" id="KW-1133">Transmembrane helix</keyword>
<accession>A0ABP9P6F9</accession>
<dbReference type="RefSeq" id="WP_345453269.1">
    <property type="nucleotide sequence ID" value="NZ_BAABKG010000001.1"/>
</dbReference>
<dbReference type="Proteomes" id="UP001500221">
    <property type="component" value="Unassembled WGS sequence"/>
</dbReference>
<feature type="transmembrane region" description="Helical" evidence="2">
    <location>
        <begin position="43"/>
        <end position="63"/>
    </location>
</feature>
<evidence type="ECO:0000313" key="4">
    <source>
        <dbReference type="Proteomes" id="UP001500221"/>
    </source>
</evidence>
<comment type="caution">
    <text evidence="3">The sequence shown here is derived from an EMBL/GenBank/DDBJ whole genome shotgun (WGS) entry which is preliminary data.</text>
</comment>
<reference evidence="4" key="1">
    <citation type="journal article" date="2019" name="Int. J. Syst. Evol. Microbiol.">
        <title>The Global Catalogue of Microorganisms (GCM) 10K type strain sequencing project: providing services to taxonomists for standard genome sequencing and annotation.</title>
        <authorList>
            <consortium name="The Broad Institute Genomics Platform"/>
            <consortium name="The Broad Institute Genome Sequencing Center for Infectious Disease"/>
            <person name="Wu L."/>
            <person name="Ma J."/>
        </authorList>
    </citation>
    <scope>NUCLEOTIDE SEQUENCE [LARGE SCALE GENOMIC DNA]</scope>
    <source>
        <strain evidence="4">JCM 18459</strain>
    </source>
</reference>
<evidence type="ECO:0008006" key="5">
    <source>
        <dbReference type="Google" id="ProtNLM"/>
    </source>
</evidence>
<keyword evidence="4" id="KW-1185">Reference proteome</keyword>
<evidence type="ECO:0000256" key="1">
    <source>
        <dbReference type="SAM" id="MobiDB-lite"/>
    </source>
</evidence>
<protein>
    <recommendedName>
        <fullName evidence="5">Serine/threonine protein kinase</fullName>
    </recommendedName>
</protein>
<feature type="compositionally biased region" description="Basic and acidic residues" evidence="1">
    <location>
        <begin position="1"/>
        <end position="17"/>
    </location>
</feature>
<gene>
    <name evidence="3" type="ORF">GCM10023340_01280</name>
</gene>